<dbReference type="PROSITE" id="PS50983">
    <property type="entry name" value="FE_B12_PBP"/>
    <property type="match status" value="1"/>
</dbReference>
<protein>
    <submittedName>
        <fullName evidence="3">Iron complex transport system substrate-binding protein</fullName>
    </submittedName>
</protein>
<keyword evidence="4" id="KW-1185">Reference proteome</keyword>
<dbReference type="Proteomes" id="UP000237647">
    <property type="component" value="Unassembled WGS sequence"/>
</dbReference>
<feature type="chain" id="PRO_5015493021" evidence="1">
    <location>
        <begin position="22"/>
        <end position="338"/>
    </location>
</feature>
<accession>A0A2T0UXU6</accession>
<evidence type="ECO:0000259" key="2">
    <source>
        <dbReference type="PROSITE" id="PS50983"/>
    </source>
</evidence>
<comment type="caution">
    <text evidence="3">The sequence shown here is derived from an EMBL/GenBank/DDBJ whole genome shotgun (WGS) entry which is preliminary data.</text>
</comment>
<reference evidence="3 4" key="1">
    <citation type="submission" date="2018-03" db="EMBL/GenBank/DDBJ databases">
        <title>Genomic Encyclopedia of Type Strains, Phase III (KMG-III): the genomes of soil and plant-associated and newly described type strains.</title>
        <authorList>
            <person name="Whitman W."/>
        </authorList>
    </citation>
    <scope>NUCLEOTIDE SEQUENCE [LARGE SCALE GENOMIC DNA]</scope>
    <source>
        <strain evidence="3 4">CGMCC 1.12152</strain>
    </source>
</reference>
<dbReference type="PANTHER" id="PTHR30535">
    <property type="entry name" value="VITAMIN B12-BINDING PROTEIN"/>
    <property type="match status" value="1"/>
</dbReference>
<name>A0A2T0UXU6_9GAMM</name>
<proteinExistence type="predicted"/>
<dbReference type="Pfam" id="PF01497">
    <property type="entry name" value="Peripla_BP_2"/>
    <property type="match status" value="1"/>
</dbReference>
<feature type="domain" description="Fe/B12 periplasmic-binding" evidence="2">
    <location>
        <begin position="44"/>
        <end position="338"/>
    </location>
</feature>
<dbReference type="Gene3D" id="3.40.50.1980">
    <property type="entry name" value="Nitrogenase molybdenum iron protein domain"/>
    <property type="match status" value="2"/>
</dbReference>
<evidence type="ECO:0000313" key="4">
    <source>
        <dbReference type="Proteomes" id="UP000237647"/>
    </source>
</evidence>
<dbReference type="EMBL" id="PVTK01000010">
    <property type="protein sequence ID" value="PRY62759.1"/>
    <property type="molecule type" value="Genomic_DNA"/>
</dbReference>
<sequence length="338" mass="36554">MMLKLTTAAAASLVLGSPAYAATDYPLTLESCGHEITLEKPPERVVSIGQASTEILYSLGLADKVVGTALWINPVLEEFEAMDADIERLANDAPSFESVVAKKPDLVISAYEWMIGPAGVVGTPEMFEDMGIASWTMPTDCVGKRNQQSMDGARTTLFDTGLIHESIATLAELFDVTERGDQMVGELQAREAAAVAKAESLALPDDITGVFWYSSADRGTDPYVAGVNSVPDWMMNRLGINNVVTSQEEWPTVGWETIARSNPAFIAAARMDRRRFAADDIAAKREFLTSDPVTREIDAVQQGRIIEIDAHALDPSVRAIVALETLADQLAEFSLASP</sequence>
<gene>
    <name evidence="3" type="ORF">B0H98_11046</name>
</gene>
<dbReference type="AlphaFoldDB" id="A0A2T0UXU6"/>
<dbReference type="OrthoDB" id="9797850at2"/>
<dbReference type="SUPFAM" id="SSF53807">
    <property type="entry name" value="Helical backbone' metal receptor"/>
    <property type="match status" value="1"/>
</dbReference>
<dbReference type="PANTHER" id="PTHR30535:SF7">
    <property type="entry name" value="IRON(III) DICITRATE-BINDING PROTEIN"/>
    <property type="match status" value="1"/>
</dbReference>
<evidence type="ECO:0000256" key="1">
    <source>
        <dbReference type="SAM" id="SignalP"/>
    </source>
</evidence>
<dbReference type="InterPro" id="IPR002491">
    <property type="entry name" value="ABC_transptr_periplasmic_BD"/>
</dbReference>
<dbReference type="InterPro" id="IPR050902">
    <property type="entry name" value="ABC_Transporter_SBP"/>
</dbReference>
<keyword evidence="1" id="KW-0732">Signal</keyword>
<organism evidence="3 4">
    <name type="scientific">Vreelandella songnenensis</name>
    <dbReference type="NCBI Taxonomy" id="1176243"/>
    <lineage>
        <taxon>Bacteria</taxon>
        <taxon>Pseudomonadati</taxon>
        <taxon>Pseudomonadota</taxon>
        <taxon>Gammaproteobacteria</taxon>
        <taxon>Oceanospirillales</taxon>
        <taxon>Halomonadaceae</taxon>
        <taxon>Vreelandella</taxon>
    </lineage>
</organism>
<evidence type="ECO:0000313" key="3">
    <source>
        <dbReference type="EMBL" id="PRY62759.1"/>
    </source>
</evidence>
<dbReference type="RefSeq" id="WP_106375860.1">
    <property type="nucleotide sequence ID" value="NZ_PVTK01000010.1"/>
</dbReference>
<feature type="signal peptide" evidence="1">
    <location>
        <begin position="1"/>
        <end position="21"/>
    </location>
</feature>